<dbReference type="Gene3D" id="3.30.70.330">
    <property type="match status" value="1"/>
</dbReference>
<dbReference type="GO" id="GO:0006412">
    <property type="term" value="P:translation"/>
    <property type="evidence" value="ECO:0007669"/>
    <property type="project" value="UniProtKB-UniRule"/>
</dbReference>
<dbReference type="EMBL" id="CP101717">
    <property type="protein sequence ID" value="WLD57782.1"/>
    <property type="molecule type" value="Genomic_DNA"/>
</dbReference>
<sequence>MSSHQERLLKVLMGPHISEKATIVADGNGQYVFRVAPDATKPEIKQAVEKLFEVKVLNVRTLVQKGKVKRTARGLGKRNNVKKAYVRLAEGQEIDFLSV</sequence>
<name>A0AB38YEN5_9GAMM</name>
<comment type="subunit">
    <text evidence="6">Part of the 50S ribosomal subunit. Contacts protein L29, and trigger factor when it is bound to the ribosome.</text>
</comment>
<accession>A0AB38YEN5</accession>
<dbReference type="NCBIfam" id="NF004359">
    <property type="entry name" value="PRK05738.1-3"/>
    <property type="match status" value="1"/>
</dbReference>
<evidence type="ECO:0000256" key="4">
    <source>
        <dbReference type="ARBA" id="ARBA00022980"/>
    </source>
</evidence>
<dbReference type="InterPro" id="IPR012677">
    <property type="entry name" value="Nucleotide-bd_a/b_plait_sf"/>
</dbReference>
<dbReference type="InterPro" id="IPR013025">
    <property type="entry name" value="Ribosomal_uL23-like"/>
</dbReference>
<keyword evidence="4 6" id="KW-0689">Ribosomal protein</keyword>
<evidence type="ECO:0000313" key="8">
    <source>
        <dbReference type="EMBL" id="WLD57782.1"/>
    </source>
</evidence>
<dbReference type="GO" id="GO:0005840">
    <property type="term" value="C:ribosome"/>
    <property type="evidence" value="ECO:0007669"/>
    <property type="project" value="UniProtKB-KW"/>
</dbReference>
<keyword evidence="5 6" id="KW-0687">Ribonucleoprotein</keyword>
<evidence type="ECO:0000256" key="2">
    <source>
        <dbReference type="ARBA" id="ARBA00022730"/>
    </source>
</evidence>
<dbReference type="GO" id="GO:0003735">
    <property type="term" value="F:structural constituent of ribosome"/>
    <property type="evidence" value="ECO:0007669"/>
    <property type="project" value="InterPro"/>
</dbReference>
<dbReference type="RefSeq" id="WP_304995067.1">
    <property type="nucleotide sequence ID" value="NZ_CP101717.1"/>
</dbReference>
<dbReference type="InterPro" id="IPR012678">
    <property type="entry name" value="Ribosomal_uL23/eL15/eS24_sf"/>
</dbReference>
<dbReference type="HAMAP" id="MF_01369_B">
    <property type="entry name" value="Ribosomal_uL23_B"/>
    <property type="match status" value="1"/>
</dbReference>
<evidence type="ECO:0000256" key="5">
    <source>
        <dbReference type="ARBA" id="ARBA00023274"/>
    </source>
</evidence>
<comment type="similarity">
    <text evidence="1 6 7">Belongs to the universal ribosomal protein uL23 family.</text>
</comment>
<dbReference type="FunFam" id="3.30.70.330:FF:000001">
    <property type="entry name" value="50S ribosomal protein L23"/>
    <property type="match status" value="1"/>
</dbReference>
<dbReference type="GO" id="GO:0019843">
    <property type="term" value="F:rRNA binding"/>
    <property type="evidence" value="ECO:0007669"/>
    <property type="project" value="UniProtKB-UniRule"/>
</dbReference>
<protein>
    <recommendedName>
        <fullName evidence="6">Large ribosomal subunit protein uL23</fullName>
    </recommendedName>
</protein>
<dbReference type="PROSITE" id="PS00050">
    <property type="entry name" value="RIBOSOMAL_L23"/>
    <property type="match status" value="1"/>
</dbReference>
<dbReference type="PANTHER" id="PTHR11620">
    <property type="entry name" value="60S RIBOSOMAL PROTEIN L23A"/>
    <property type="match status" value="1"/>
</dbReference>
<dbReference type="Pfam" id="PF00276">
    <property type="entry name" value="Ribosomal_L23"/>
    <property type="match status" value="1"/>
</dbReference>
<evidence type="ECO:0000256" key="3">
    <source>
        <dbReference type="ARBA" id="ARBA00022884"/>
    </source>
</evidence>
<dbReference type="GO" id="GO:1990904">
    <property type="term" value="C:ribonucleoprotein complex"/>
    <property type="evidence" value="ECO:0007669"/>
    <property type="project" value="UniProtKB-KW"/>
</dbReference>
<evidence type="ECO:0000256" key="1">
    <source>
        <dbReference type="ARBA" id="ARBA00006700"/>
    </source>
</evidence>
<evidence type="ECO:0000256" key="6">
    <source>
        <dbReference type="HAMAP-Rule" id="MF_01369"/>
    </source>
</evidence>
<dbReference type="SUPFAM" id="SSF54189">
    <property type="entry name" value="Ribosomal proteins S24e, L23 and L15e"/>
    <property type="match status" value="1"/>
</dbReference>
<dbReference type="AlphaFoldDB" id="A0AB38YEN5"/>
<keyword evidence="3 6" id="KW-0694">RNA-binding</keyword>
<keyword evidence="2 6" id="KW-0699">rRNA-binding</keyword>
<dbReference type="InterPro" id="IPR001014">
    <property type="entry name" value="Ribosomal_uL23_CS"/>
</dbReference>
<organism evidence="8">
    <name type="scientific">Salinispirillum sp. LH 10-3-1</name>
    <dbReference type="NCBI Taxonomy" id="2952525"/>
    <lineage>
        <taxon>Bacteria</taxon>
        <taxon>Pseudomonadati</taxon>
        <taxon>Pseudomonadota</taxon>
        <taxon>Gammaproteobacteria</taxon>
        <taxon>Oceanospirillales</taxon>
        <taxon>Saccharospirillaceae</taxon>
        <taxon>Salinispirillum</taxon>
    </lineage>
</organism>
<gene>
    <name evidence="6 8" type="primary">rplW</name>
    <name evidence="8" type="ORF">NFC81_13830</name>
</gene>
<evidence type="ECO:0000256" key="7">
    <source>
        <dbReference type="RuleBase" id="RU003934"/>
    </source>
</evidence>
<comment type="function">
    <text evidence="6">One of the early assembly proteins it binds 23S rRNA. One of the proteins that surrounds the polypeptide exit tunnel on the outside of the ribosome. Forms the main docking site for trigger factor binding to the ribosome.</text>
</comment>
<reference evidence="8" key="1">
    <citation type="submission" date="2022-07" db="EMBL/GenBank/DDBJ databases">
        <title>Complete genome sequence of Salinispirillum sp. LH10-3-1 capable of multiple carbohydrate inversion isolated from a soda lake.</title>
        <authorList>
            <person name="Liu J."/>
            <person name="Zhai Y."/>
            <person name="Zhang H."/>
            <person name="Yang H."/>
            <person name="Qu J."/>
            <person name="Li J."/>
        </authorList>
    </citation>
    <scope>NUCLEOTIDE SEQUENCE</scope>
    <source>
        <strain evidence="8">LH 10-3-1</strain>
    </source>
</reference>
<dbReference type="NCBIfam" id="NF004363">
    <property type="entry name" value="PRK05738.2-4"/>
    <property type="match status" value="1"/>
</dbReference>
<proteinExistence type="inferred from homology"/>